<keyword evidence="3 4" id="KW-0238">DNA-binding</keyword>
<accession>A0A094JFL6</accession>
<dbReference type="GO" id="GO:0043023">
    <property type="term" value="F:ribosomal large subunit binding"/>
    <property type="evidence" value="ECO:0007669"/>
    <property type="project" value="InterPro"/>
</dbReference>
<dbReference type="GO" id="GO:0034605">
    <property type="term" value="P:cellular response to heat"/>
    <property type="evidence" value="ECO:0007669"/>
    <property type="project" value="InterPro"/>
</dbReference>
<comment type="similarity">
    <text evidence="1 4">Belongs to the HSP15 family.</text>
</comment>
<dbReference type="EMBL" id="JPER01000001">
    <property type="protein sequence ID" value="KFZ31331.1"/>
    <property type="molecule type" value="Genomic_DNA"/>
</dbReference>
<name>A0A094JFL6_9GAMM</name>
<evidence type="ECO:0000256" key="4">
    <source>
        <dbReference type="PIRNR" id="PIRNR016821"/>
    </source>
</evidence>
<feature type="region of interest" description="Disordered" evidence="5">
    <location>
        <begin position="72"/>
        <end position="126"/>
    </location>
</feature>
<organism evidence="7 8">
    <name type="scientific">Pseudidiomarina salinarum</name>
    <dbReference type="NCBI Taxonomy" id="435908"/>
    <lineage>
        <taxon>Bacteria</taxon>
        <taxon>Pseudomonadati</taxon>
        <taxon>Pseudomonadota</taxon>
        <taxon>Gammaproteobacteria</taxon>
        <taxon>Alteromonadales</taxon>
        <taxon>Idiomarinaceae</taxon>
        <taxon>Pseudidiomarina</taxon>
    </lineage>
</organism>
<keyword evidence="8" id="KW-1185">Reference proteome</keyword>
<dbReference type="PROSITE" id="PS50889">
    <property type="entry name" value="S4"/>
    <property type="match status" value="1"/>
</dbReference>
<evidence type="ECO:0000256" key="2">
    <source>
        <dbReference type="ARBA" id="ARBA00022884"/>
    </source>
</evidence>
<dbReference type="InterPro" id="IPR025708">
    <property type="entry name" value="HSP15"/>
</dbReference>
<dbReference type="OrthoDB" id="9797176at2"/>
<keyword evidence="2 4" id="KW-0694">RNA-binding</keyword>
<sequence>MDNVRLDKWLWAARFFKTRSLARQVVQAGKVQVDAQKAKPAKTITVGQQIKLPRGYDVMDVEVLELSEQRRGAPEAEKLYRETEESAERRAKAAELRKMNALLSPHPDHKPDKRERRQLMKFKDQD</sequence>
<feature type="domain" description="RNA-binding S4" evidence="6">
    <location>
        <begin position="4"/>
        <end position="71"/>
    </location>
</feature>
<dbReference type="Gene3D" id="3.10.290.10">
    <property type="entry name" value="RNA-binding S4 domain"/>
    <property type="match status" value="1"/>
</dbReference>
<feature type="compositionally biased region" description="Basic and acidic residues" evidence="5">
    <location>
        <begin position="72"/>
        <end position="98"/>
    </location>
</feature>
<dbReference type="eggNOG" id="COG1188">
    <property type="taxonomic scope" value="Bacteria"/>
</dbReference>
<evidence type="ECO:0000256" key="5">
    <source>
        <dbReference type="SAM" id="MobiDB-lite"/>
    </source>
</evidence>
<dbReference type="RefSeq" id="WP_034773602.1">
    <property type="nucleotide sequence ID" value="NZ_JPER01000001.1"/>
</dbReference>
<dbReference type="STRING" id="435908.IDSA_00940"/>
<evidence type="ECO:0000256" key="3">
    <source>
        <dbReference type="ARBA" id="ARBA00023125"/>
    </source>
</evidence>
<dbReference type="SUPFAM" id="SSF55174">
    <property type="entry name" value="Alpha-L RNA-binding motif"/>
    <property type="match status" value="1"/>
</dbReference>
<evidence type="ECO:0000259" key="6">
    <source>
        <dbReference type="SMART" id="SM00363"/>
    </source>
</evidence>
<reference evidence="7 8" key="1">
    <citation type="submission" date="2014-06" db="EMBL/GenBank/DDBJ databases">
        <title>The draft genome sequence of Idiomarina salinarum ISL-52.</title>
        <authorList>
            <person name="Du J."/>
            <person name="Shao Z."/>
        </authorList>
    </citation>
    <scope>NUCLEOTIDE SEQUENCE [LARGE SCALE GENOMIC DNA]</scope>
    <source>
        <strain evidence="7 8">ISL-52</strain>
    </source>
</reference>
<protein>
    <recommendedName>
        <fullName evidence="4">Heat shock protein 15</fullName>
    </recommendedName>
</protein>
<dbReference type="Proteomes" id="UP000054363">
    <property type="component" value="Unassembled WGS sequence"/>
</dbReference>
<dbReference type="InterPro" id="IPR036986">
    <property type="entry name" value="S4_RNA-bd_sf"/>
</dbReference>
<dbReference type="Pfam" id="PF01479">
    <property type="entry name" value="S4"/>
    <property type="match status" value="1"/>
</dbReference>
<evidence type="ECO:0000313" key="7">
    <source>
        <dbReference type="EMBL" id="KFZ31331.1"/>
    </source>
</evidence>
<evidence type="ECO:0000313" key="8">
    <source>
        <dbReference type="Proteomes" id="UP000054363"/>
    </source>
</evidence>
<gene>
    <name evidence="7" type="ORF">IDSA_00940</name>
</gene>
<dbReference type="PIRSF" id="PIRSF016821">
    <property type="entry name" value="HSP15"/>
    <property type="match status" value="1"/>
</dbReference>
<dbReference type="SMART" id="SM00363">
    <property type="entry name" value="S4"/>
    <property type="match status" value="1"/>
</dbReference>
<dbReference type="CDD" id="cd00165">
    <property type="entry name" value="S4"/>
    <property type="match status" value="1"/>
</dbReference>
<dbReference type="AlphaFoldDB" id="A0A094JFL6"/>
<comment type="caution">
    <text evidence="7">The sequence shown here is derived from an EMBL/GenBank/DDBJ whole genome shotgun (WGS) entry which is preliminary data.</text>
</comment>
<proteinExistence type="inferred from homology"/>
<dbReference type="GO" id="GO:0003727">
    <property type="term" value="F:single-stranded RNA binding"/>
    <property type="evidence" value="ECO:0007669"/>
    <property type="project" value="InterPro"/>
</dbReference>
<dbReference type="InterPro" id="IPR002942">
    <property type="entry name" value="S4_RNA-bd"/>
</dbReference>
<dbReference type="GO" id="GO:0003677">
    <property type="term" value="F:DNA binding"/>
    <property type="evidence" value="ECO:0007669"/>
    <property type="project" value="UniProtKB-KW"/>
</dbReference>
<feature type="compositionally biased region" description="Basic and acidic residues" evidence="5">
    <location>
        <begin position="106"/>
        <end position="126"/>
    </location>
</feature>
<evidence type="ECO:0000256" key="1">
    <source>
        <dbReference type="ARBA" id="ARBA00008396"/>
    </source>
</evidence>